<dbReference type="PROSITE" id="PS51257">
    <property type="entry name" value="PROKAR_LIPOPROTEIN"/>
    <property type="match status" value="1"/>
</dbReference>
<dbReference type="AlphaFoldDB" id="H9UFD7"/>
<dbReference type="STRING" id="889378.Spiaf_0121"/>
<gene>
    <name evidence="4" type="ordered locus">Spiaf_0121</name>
</gene>
<sequence>MGTSRWLLMAAAVVLVFSLATGCAGDADEEIVLTWPSIWVGQDSKAEAVEQIVNEFNEEHAGSIRVVIEPQYDYDGYEDTIRTRLAARQVPDIFTFKLSPTTAAYYEGDLLMDLTDALAGGWGDDFNQGNIDASTINGATKSLPYEIGLTPVWYNQRLFEQAGISEFPRTIDDFWAAADALKAEGIVPTSQMTGGTNAWTSMLWYTHLVGSFGGPNAWDRPWDDPVFADAAAVLKQMYQDGNTTRDAIGADAGVSGGHYMNERTAMFINGPWFIGNIRDNAPAAYEATALAPAPQAGDYHGHQVGWLHANLAAAHTTDEARRDAVITFLQYFTSPENAKRVSLSSGSLVSIEFEVGPDDDVDPLQQAFIEAGNQSTFLIDHLEASKSSTVVAEFGQALGQMVLEDLSPQEFVAMLRDAE</sequence>
<accession>H9UFD7</accession>
<keyword evidence="5" id="KW-1185">Reference proteome</keyword>
<dbReference type="OrthoDB" id="9798191at2"/>
<dbReference type="EMBL" id="CP003282">
    <property type="protein sequence ID" value="AFG36230.1"/>
    <property type="molecule type" value="Genomic_DNA"/>
</dbReference>
<evidence type="ECO:0000313" key="5">
    <source>
        <dbReference type="Proteomes" id="UP000007383"/>
    </source>
</evidence>
<keyword evidence="4" id="KW-0762">Sugar transport</keyword>
<evidence type="ECO:0000256" key="1">
    <source>
        <dbReference type="ARBA" id="ARBA00004418"/>
    </source>
</evidence>
<reference evidence="5" key="1">
    <citation type="journal article" date="2013" name="Stand. Genomic Sci.">
        <title>Complete genome sequence of the halophilic bacterium Spirochaeta africana type strain (Z-7692(T)) from the alkaline Lake Magadi in the East African Rift.</title>
        <authorList>
            <person name="Liolos K."/>
            <person name="Abt B."/>
            <person name="Scheuner C."/>
            <person name="Teshima H."/>
            <person name="Held B."/>
            <person name="Lapidus A."/>
            <person name="Nolan M."/>
            <person name="Lucas S."/>
            <person name="Deshpande S."/>
            <person name="Cheng J.F."/>
            <person name="Tapia R."/>
            <person name="Goodwin L.A."/>
            <person name="Pitluck S."/>
            <person name="Pagani I."/>
            <person name="Ivanova N."/>
            <person name="Mavromatis K."/>
            <person name="Mikhailova N."/>
            <person name="Huntemann M."/>
            <person name="Pati A."/>
            <person name="Chen A."/>
            <person name="Palaniappan K."/>
            <person name="Land M."/>
            <person name="Rohde M."/>
            <person name="Tindall B.J."/>
            <person name="Detter J.C."/>
            <person name="Goker M."/>
            <person name="Bristow J."/>
            <person name="Eisen J.A."/>
            <person name="Markowitz V."/>
            <person name="Hugenholtz P."/>
            <person name="Woyke T."/>
            <person name="Klenk H.P."/>
            <person name="Kyrpides N.C."/>
        </authorList>
    </citation>
    <scope>NUCLEOTIDE SEQUENCE</scope>
    <source>
        <strain evidence="5">ATCC 700263 / DSM 8902 / Z-7692</strain>
    </source>
</reference>
<organism evidence="4 5">
    <name type="scientific">Spirochaeta africana (strain ATCC 700263 / DSM 8902 / Z-7692)</name>
    <dbReference type="NCBI Taxonomy" id="889378"/>
    <lineage>
        <taxon>Bacteria</taxon>
        <taxon>Pseudomonadati</taxon>
        <taxon>Spirochaetota</taxon>
        <taxon>Spirochaetia</taxon>
        <taxon>Spirochaetales</taxon>
        <taxon>Spirochaetaceae</taxon>
        <taxon>Spirochaeta</taxon>
    </lineage>
</organism>
<evidence type="ECO:0000313" key="4">
    <source>
        <dbReference type="EMBL" id="AFG36230.1"/>
    </source>
</evidence>
<dbReference type="Pfam" id="PF01547">
    <property type="entry name" value="SBP_bac_1"/>
    <property type="match status" value="1"/>
</dbReference>
<dbReference type="Proteomes" id="UP000007383">
    <property type="component" value="Chromosome"/>
</dbReference>
<dbReference type="PANTHER" id="PTHR43649">
    <property type="entry name" value="ARABINOSE-BINDING PROTEIN-RELATED"/>
    <property type="match status" value="1"/>
</dbReference>
<keyword evidence="4" id="KW-0813">Transport</keyword>
<dbReference type="HOGENOM" id="CLU_031285_12_0_12"/>
<evidence type="ECO:0000256" key="3">
    <source>
        <dbReference type="SAM" id="SignalP"/>
    </source>
</evidence>
<dbReference type="GO" id="GO:0042597">
    <property type="term" value="C:periplasmic space"/>
    <property type="evidence" value="ECO:0007669"/>
    <property type="project" value="UniProtKB-SubCell"/>
</dbReference>
<dbReference type="Gene3D" id="3.40.190.10">
    <property type="entry name" value="Periplasmic binding protein-like II"/>
    <property type="match status" value="2"/>
</dbReference>
<protein>
    <submittedName>
        <fullName evidence="4">ABC-type sugar transport system, periplasmic component</fullName>
    </submittedName>
</protein>
<feature type="signal peptide" evidence="3">
    <location>
        <begin position="1"/>
        <end position="26"/>
    </location>
</feature>
<proteinExistence type="inferred from homology"/>
<dbReference type="InterPro" id="IPR050490">
    <property type="entry name" value="Bact_solute-bd_prot1"/>
</dbReference>
<keyword evidence="3" id="KW-0732">Signal</keyword>
<comment type="similarity">
    <text evidence="2">Belongs to the bacterial solute-binding protein 1 family.</text>
</comment>
<feature type="chain" id="PRO_5003622973" evidence="3">
    <location>
        <begin position="27"/>
        <end position="419"/>
    </location>
</feature>
<dbReference type="KEGG" id="sfc:Spiaf_0121"/>
<dbReference type="PATRIC" id="fig|889378.3.peg.124"/>
<dbReference type="RefSeq" id="WP_014454228.1">
    <property type="nucleotide sequence ID" value="NC_017098.1"/>
</dbReference>
<evidence type="ECO:0000256" key="2">
    <source>
        <dbReference type="ARBA" id="ARBA00008520"/>
    </source>
</evidence>
<dbReference type="InterPro" id="IPR006059">
    <property type="entry name" value="SBP"/>
</dbReference>
<dbReference type="eggNOG" id="COG1653">
    <property type="taxonomic scope" value="Bacteria"/>
</dbReference>
<comment type="subcellular location">
    <subcellularLocation>
        <location evidence="1">Periplasm</location>
    </subcellularLocation>
</comment>
<dbReference type="SUPFAM" id="SSF53850">
    <property type="entry name" value="Periplasmic binding protein-like II"/>
    <property type="match status" value="1"/>
</dbReference>
<dbReference type="PANTHER" id="PTHR43649:SF12">
    <property type="entry name" value="DIACETYLCHITOBIOSE BINDING PROTEIN DASA"/>
    <property type="match status" value="1"/>
</dbReference>
<name>H9UFD7_SPIAZ</name>